<keyword evidence="3" id="KW-1185">Reference proteome</keyword>
<dbReference type="Pfam" id="PF01206">
    <property type="entry name" value="TusA"/>
    <property type="match status" value="1"/>
</dbReference>
<dbReference type="AlphaFoldDB" id="A0A235B4F4"/>
<reference evidence="2 3" key="1">
    <citation type="submission" date="2017-07" db="EMBL/GenBank/DDBJ databases">
        <title>The genome sequence of Paludifilum halophilum highlights mechanisms for microbial adaptation to high salt environemnts.</title>
        <authorList>
            <person name="Belbahri L."/>
        </authorList>
    </citation>
    <scope>NUCLEOTIDE SEQUENCE [LARGE SCALE GENOMIC DNA]</scope>
    <source>
        <strain evidence="2 3">DSM 102817</strain>
    </source>
</reference>
<proteinExistence type="predicted"/>
<evidence type="ECO:0000259" key="1">
    <source>
        <dbReference type="Pfam" id="PF01206"/>
    </source>
</evidence>
<dbReference type="Proteomes" id="UP000215459">
    <property type="component" value="Unassembled WGS sequence"/>
</dbReference>
<accession>A0A235B4F4</accession>
<name>A0A235B4F4_9BACL</name>
<gene>
    <name evidence="2" type="ORF">CHM34_12035</name>
</gene>
<dbReference type="InterPro" id="IPR036868">
    <property type="entry name" value="TusA-like_sf"/>
</dbReference>
<dbReference type="EMBL" id="NOWF01000007">
    <property type="protein sequence ID" value="OYD07121.1"/>
    <property type="molecule type" value="Genomic_DNA"/>
</dbReference>
<dbReference type="InterPro" id="IPR001455">
    <property type="entry name" value="TusA-like"/>
</dbReference>
<feature type="domain" description="UPF0033" evidence="1">
    <location>
        <begin position="7"/>
        <end position="54"/>
    </location>
</feature>
<protein>
    <recommendedName>
        <fullName evidence="1">UPF0033 domain-containing protein</fullName>
    </recommendedName>
</protein>
<evidence type="ECO:0000313" key="3">
    <source>
        <dbReference type="Proteomes" id="UP000215459"/>
    </source>
</evidence>
<dbReference type="OrthoDB" id="9796234at2"/>
<dbReference type="Gene3D" id="3.30.110.40">
    <property type="entry name" value="TusA-like domain"/>
    <property type="match status" value="1"/>
</dbReference>
<evidence type="ECO:0000313" key="2">
    <source>
        <dbReference type="EMBL" id="OYD07121.1"/>
    </source>
</evidence>
<comment type="caution">
    <text evidence="2">The sequence shown here is derived from an EMBL/GenBank/DDBJ whole genome shotgun (WGS) entry which is preliminary data.</text>
</comment>
<sequence>MKADCVIDAKGLSCPMPIVWAKKGIELETGQVMELQSTDKGSFNDFQNWVKQTNRYKKTSGFSFEGESACFSYLLFTRRFIASWTICSVFPSFPFSTSSRIQRSRL</sequence>
<dbReference type="CDD" id="cd00291">
    <property type="entry name" value="SirA_YedF_YeeD"/>
    <property type="match status" value="1"/>
</dbReference>
<organism evidence="2 3">
    <name type="scientific">Paludifilum halophilum</name>
    <dbReference type="NCBI Taxonomy" id="1642702"/>
    <lineage>
        <taxon>Bacteria</taxon>
        <taxon>Bacillati</taxon>
        <taxon>Bacillota</taxon>
        <taxon>Bacilli</taxon>
        <taxon>Bacillales</taxon>
        <taxon>Thermoactinomycetaceae</taxon>
        <taxon>Paludifilum</taxon>
    </lineage>
</organism>
<dbReference type="SUPFAM" id="SSF64307">
    <property type="entry name" value="SirA-like"/>
    <property type="match status" value="1"/>
</dbReference>